<evidence type="ECO:0000259" key="7">
    <source>
        <dbReference type="PROSITE" id="PS50850"/>
    </source>
</evidence>
<feature type="transmembrane region" description="Helical" evidence="6">
    <location>
        <begin position="242"/>
        <end position="265"/>
    </location>
</feature>
<proteinExistence type="predicted"/>
<dbReference type="InterPro" id="IPR036259">
    <property type="entry name" value="MFS_trans_sf"/>
</dbReference>
<protein>
    <recommendedName>
        <fullName evidence="7">Major facilitator superfamily (MFS) profile domain-containing protein</fullName>
    </recommendedName>
</protein>
<dbReference type="Proteomes" id="UP001152607">
    <property type="component" value="Unassembled WGS sequence"/>
</dbReference>
<evidence type="ECO:0000256" key="4">
    <source>
        <dbReference type="ARBA" id="ARBA00023136"/>
    </source>
</evidence>
<feature type="transmembrane region" description="Helical" evidence="6">
    <location>
        <begin position="356"/>
        <end position="376"/>
    </location>
</feature>
<evidence type="ECO:0000256" key="1">
    <source>
        <dbReference type="ARBA" id="ARBA00004141"/>
    </source>
</evidence>
<comment type="subcellular location">
    <subcellularLocation>
        <location evidence="1">Membrane</location>
        <topology evidence="1">Multi-pass membrane protein</topology>
    </subcellularLocation>
</comment>
<feature type="transmembrane region" description="Helical" evidence="6">
    <location>
        <begin position="492"/>
        <end position="511"/>
    </location>
</feature>
<dbReference type="PROSITE" id="PS50850">
    <property type="entry name" value="MFS"/>
    <property type="match status" value="1"/>
</dbReference>
<feature type="transmembrane region" description="Helical" evidence="6">
    <location>
        <begin position="142"/>
        <end position="161"/>
    </location>
</feature>
<dbReference type="PANTHER" id="PTHR23501:SF43">
    <property type="entry name" value="MULTIDRUG TRANSPORTER, PUTATIVE (AFU_ORTHOLOGUE AFUA_6G03040)-RELATED"/>
    <property type="match status" value="1"/>
</dbReference>
<comment type="caution">
    <text evidence="8">The sequence shown here is derived from an EMBL/GenBank/DDBJ whole genome shotgun (WGS) entry which is preliminary data.</text>
</comment>
<dbReference type="Gene3D" id="1.20.1250.20">
    <property type="entry name" value="MFS general substrate transporter like domains"/>
    <property type="match status" value="1"/>
</dbReference>
<dbReference type="Pfam" id="PF07690">
    <property type="entry name" value="MFS_1"/>
    <property type="match status" value="1"/>
</dbReference>
<feature type="transmembrane region" description="Helical" evidence="6">
    <location>
        <begin position="388"/>
        <end position="408"/>
    </location>
</feature>
<dbReference type="AlphaFoldDB" id="A0A9W4U7E4"/>
<feature type="transmembrane region" description="Helical" evidence="6">
    <location>
        <begin position="110"/>
        <end position="130"/>
    </location>
</feature>
<gene>
    <name evidence="8" type="ORF">PDIGIT_LOCUS2800</name>
</gene>
<dbReference type="SUPFAM" id="SSF103473">
    <property type="entry name" value="MFS general substrate transporter"/>
    <property type="match status" value="1"/>
</dbReference>
<feature type="transmembrane region" description="Helical" evidence="6">
    <location>
        <begin position="212"/>
        <end position="230"/>
    </location>
</feature>
<dbReference type="EMBL" id="CAOQHR010000002">
    <property type="protein sequence ID" value="CAI6300040.1"/>
    <property type="molecule type" value="Genomic_DNA"/>
</dbReference>
<feature type="transmembrane region" description="Helical" evidence="6">
    <location>
        <begin position="173"/>
        <end position="192"/>
    </location>
</feature>
<keyword evidence="3 6" id="KW-1133">Transmembrane helix</keyword>
<dbReference type="OrthoDB" id="440553at2759"/>
<evidence type="ECO:0000256" key="5">
    <source>
        <dbReference type="SAM" id="MobiDB-lite"/>
    </source>
</evidence>
<feature type="transmembrane region" description="Helical" evidence="6">
    <location>
        <begin position="20"/>
        <end position="45"/>
    </location>
</feature>
<keyword evidence="9" id="KW-1185">Reference proteome</keyword>
<feature type="region of interest" description="Disordered" evidence="5">
    <location>
        <begin position="529"/>
        <end position="549"/>
    </location>
</feature>
<sequence>MDAKPQATGAQLPKWKLITLYACICSGLFLAFLDTSIVATALFTIGSEFEALSEVNWVALSYTLAYLGCTAIFASLSDVFGRRNVYLAAFVIFLAASLGCGFAQDVNQLIGLRALQGVGGSGLYSVGMVIMPEISPVKMLKMIGALIGIVLAMSGVLGPLLGGVITQFTSWRWIFWINAPVGIVPLVLFAIAWPNEKEMVPRERQGIRQMDFLGFFLLIAASVPMVFAFQEAGIRVVTSANAWKSAIFIAPLVVSLVCWVALYGWEYTISVRWENSIGALFPFRMARSRSFVSALVSTMLLGFTYLVVIYALPIRFQIVNGQSALNSGIALLPMLGSVAVGSALTGPIATRIKNSIFPIMFAGAALVLIGAAAFTTLDAEPDSKAKAYGLQVFIGLGFGMTVSMSSMVANVETSPKDNAAAQGMMAQVRMFGGSIGIAASTVILGTKQRQQLLEPRVISPVQMASLHEVMIHASLEDVRAIRKAYSDSFNQTLMVCAILAGIALLLSVGFWEKNALDMKEKLRRREVFDADESNGSGQTERKGPITSQV</sequence>
<dbReference type="PRINTS" id="PR01036">
    <property type="entry name" value="TCRTETB"/>
</dbReference>
<accession>A0A9W4U7E4</accession>
<dbReference type="InterPro" id="IPR020846">
    <property type="entry name" value="MFS_dom"/>
</dbReference>
<evidence type="ECO:0000256" key="2">
    <source>
        <dbReference type="ARBA" id="ARBA00022692"/>
    </source>
</evidence>
<dbReference type="GO" id="GO:0022857">
    <property type="term" value="F:transmembrane transporter activity"/>
    <property type="evidence" value="ECO:0007669"/>
    <property type="project" value="InterPro"/>
</dbReference>
<organism evidence="8 9">
    <name type="scientific">Periconia digitata</name>
    <dbReference type="NCBI Taxonomy" id="1303443"/>
    <lineage>
        <taxon>Eukaryota</taxon>
        <taxon>Fungi</taxon>
        <taxon>Dikarya</taxon>
        <taxon>Ascomycota</taxon>
        <taxon>Pezizomycotina</taxon>
        <taxon>Dothideomycetes</taxon>
        <taxon>Pleosporomycetidae</taxon>
        <taxon>Pleosporales</taxon>
        <taxon>Massarineae</taxon>
        <taxon>Periconiaceae</taxon>
        <taxon>Periconia</taxon>
    </lineage>
</organism>
<dbReference type="PANTHER" id="PTHR23501">
    <property type="entry name" value="MAJOR FACILITATOR SUPERFAMILY"/>
    <property type="match status" value="1"/>
</dbReference>
<dbReference type="GO" id="GO:0005886">
    <property type="term" value="C:plasma membrane"/>
    <property type="evidence" value="ECO:0007669"/>
    <property type="project" value="TreeGrafter"/>
</dbReference>
<feature type="domain" description="Major facilitator superfamily (MFS) profile" evidence="7">
    <location>
        <begin position="20"/>
        <end position="515"/>
    </location>
</feature>
<evidence type="ECO:0000313" key="8">
    <source>
        <dbReference type="EMBL" id="CAI6300040.1"/>
    </source>
</evidence>
<dbReference type="InterPro" id="IPR011701">
    <property type="entry name" value="MFS"/>
</dbReference>
<evidence type="ECO:0000313" key="9">
    <source>
        <dbReference type="Proteomes" id="UP001152607"/>
    </source>
</evidence>
<reference evidence="8" key="1">
    <citation type="submission" date="2023-01" db="EMBL/GenBank/DDBJ databases">
        <authorList>
            <person name="Van Ghelder C."/>
            <person name="Rancurel C."/>
        </authorList>
    </citation>
    <scope>NUCLEOTIDE SEQUENCE</scope>
    <source>
        <strain evidence="8">CNCM I-4278</strain>
    </source>
</reference>
<feature type="transmembrane region" description="Helical" evidence="6">
    <location>
        <begin position="57"/>
        <end position="76"/>
    </location>
</feature>
<evidence type="ECO:0000256" key="6">
    <source>
        <dbReference type="SAM" id="Phobius"/>
    </source>
</evidence>
<feature type="transmembrane region" description="Helical" evidence="6">
    <location>
        <begin position="85"/>
        <end position="104"/>
    </location>
</feature>
<feature type="transmembrane region" description="Helical" evidence="6">
    <location>
        <begin position="291"/>
        <end position="312"/>
    </location>
</feature>
<dbReference type="Gene3D" id="1.20.1720.10">
    <property type="entry name" value="Multidrug resistance protein D"/>
    <property type="match status" value="1"/>
</dbReference>
<keyword evidence="4 6" id="KW-0472">Membrane</keyword>
<feature type="transmembrane region" description="Helical" evidence="6">
    <location>
        <begin position="324"/>
        <end position="344"/>
    </location>
</feature>
<name>A0A9W4U7E4_9PLEO</name>
<evidence type="ECO:0000256" key="3">
    <source>
        <dbReference type="ARBA" id="ARBA00022989"/>
    </source>
</evidence>
<keyword evidence="2 6" id="KW-0812">Transmembrane</keyword>